<dbReference type="InterPro" id="IPR018163">
    <property type="entry name" value="Thr/Ala-tRNA-synth_IIc_edit"/>
</dbReference>
<keyword evidence="8" id="KW-1185">Reference proteome</keyword>
<dbReference type="Gene3D" id="3.10.310.40">
    <property type="match status" value="1"/>
</dbReference>
<keyword evidence="5" id="KW-0175">Coiled coil</keyword>
<dbReference type="PANTHER" id="PTHR43462">
    <property type="entry name" value="ALANYL-TRNA EDITING PROTEIN"/>
    <property type="match status" value="1"/>
</dbReference>
<comment type="caution">
    <text evidence="7">The sequence shown here is derived from an EMBL/GenBank/DDBJ whole genome shotgun (WGS) entry which is preliminary data.</text>
</comment>
<dbReference type="InterPro" id="IPR003156">
    <property type="entry name" value="DHHA1_dom"/>
</dbReference>
<evidence type="ECO:0000259" key="6">
    <source>
        <dbReference type="PROSITE" id="PS50860"/>
    </source>
</evidence>
<dbReference type="SMART" id="SM00863">
    <property type="entry name" value="tRNA_SAD"/>
    <property type="match status" value="1"/>
</dbReference>
<accession>A0ABS4RHR4</accession>
<sequence>MENKLYYQDAYLKLFKTELINQQKDEQGRVYAVLQETAFYPTGGGQPHDTGALNGVKVMDVEEVDGEIRHYLEHTLELSSQITGEINWGRRFDHMQQHAGQHILSAAFEECFGFSTVGFHLGSDYLTIDLNIEELTEEQANEAEHVANQMILENRAIETKWATTDELSSYPLRKELSVTDNIRLVIIPEFDYNGCGGTHPRSTGEVRAIKILDWEKQRKKVRIQFICGERVLMQLHQKQREIKKLTKILNAPEHNLANTAQKLLDGRKELEKQMEEMQGSLLEYEAKKLLSDGRSLDAYLVVAEIFQNRNIQQLQKLARSITSLSTDVIVFLVNEEEERLQFVCARGSNPTMSMKELTSELLSAINGKGGGSDTFTQGGGERLLTAGQFLSKGIEWIER</sequence>
<protein>
    <submittedName>
        <fullName evidence="7">Alanyl-tRNA synthetase</fullName>
        <ecNumber evidence="7">6.1.1.7</ecNumber>
    </submittedName>
</protein>
<dbReference type="Pfam" id="PF07973">
    <property type="entry name" value="tRNA_SAD"/>
    <property type="match status" value="1"/>
</dbReference>
<gene>
    <name evidence="7" type="ORF">J2Z40_003017</name>
</gene>
<evidence type="ECO:0000256" key="2">
    <source>
        <dbReference type="ARBA" id="ARBA00004496"/>
    </source>
</evidence>
<dbReference type="InterPro" id="IPR018165">
    <property type="entry name" value="Ala-tRNA-synth_IIc_core"/>
</dbReference>
<comment type="cofactor">
    <cofactor evidence="1">
        <name>Zn(2+)</name>
        <dbReference type="ChEBI" id="CHEBI:29105"/>
    </cofactor>
</comment>
<keyword evidence="3" id="KW-0479">Metal-binding</keyword>
<comment type="subcellular location">
    <subcellularLocation>
        <location evidence="2">Cytoplasm</location>
    </subcellularLocation>
</comment>
<dbReference type="Pfam" id="PF02272">
    <property type="entry name" value="DHHA1"/>
    <property type="match status" value="1"/>
</dbReference>
<evidence type="ECO:0000256" key="5">
    <source>
        <dbReference type="SAM" id="Coils"/>
    </source>
</evidence>
<keyword evidence="7" id="KW-0436">Ligase</keyword>
<dbReference type="InterPro" id="IPR018164">
    <property type="entry name" value="Ala-tRNA-synth_IIc_N"/>
</dbReference>
<name>A0ABS4RHR4_9BACI</name>
<evidence type="ECO:0000313" key="8">
    <source>
        <dbReference type="Proteomes" id="UP001519293"/>
    </source>
</evidence>
<evidence type="ECO:0000313" key="7">
    <source>
        <dbReference type="EMBL" id="MBP2242443.1"/>
    </source>
</evidence>
<dbReference type="Gene3D" id="6.10.250.550">
    <property type="match status" value="1"/>
</dbReference>
<dbReference type="Pfam" id="PF01411">
    <property type="entry name" value="tRNA-synt_2c"/>
    <property type="match status" value="1"/>
</dbReference>
<reference evidence="7 8" key="1">
    <citation type="submission" date="2021-03" db="EMBL/GenBank/DDBJ databases">
        <title>Genomic Encyclopedia of Type Strains, Phase IV (KMG-IV): sequencing the most valuable type-strain genomes for metagenomic binning, comparative biology and taxonomic classification.</title>
        <authorList>
            <person name="Goeker M."/>
        </authorList>
    </citation>
    <scope>NUCLEOTIDE SEQUENCE [LARGE SCALE GENOMIC DNA]</scope>
    <source>
        <strain evidence="7 8">DSM 26675</strain>
    </source>
</reference>
<dbReference type="SUPFAM" id="SSF50447">
    <property type="entry name" value="Translation proteins"/>
    <property type="match status" value="1"/>
</dbReference>
<dbReference type="Gene3D" id="3.30.980.10">
    <property type="entry name" value="Threonyl-trna Synthetase, Chain A, domain 2"/>
    <property type="match status" value="1"/>
</dbReference>
<dbReference type="EMBL" id="JAGIKZ010000020">
    <property type="protein sequence ID" value="MBP2242443.1"/>
    <property type="molecule type" value="Genomic_DNA"/>
</dbReference>
<evidence type="ECO:0000256" key="4">
    <source>
        <dbReference type="ARBA" id="ARBA00022833"/>
    </source>
</evidence>
<dbReference type="InterPro" id="IPR009000">
    <property type="entry name" value="Transl_B-barrel_sf"/>
</dbReference>
<evidence type="ECO:0000256" key="3">
    <source>
        <dbReference type="ARBA" id="ARBA00022723"/>
    </source>
</evidence>
<proteinExistence type="predicted"/>
<dbReference type="InterPro" id="IPR051335">
    <property type="entry name" value="Alanyl-tRNA_Editing_Enzymes"/>
</dbReference>
<dbReference type="Gene3D" id="3.30.54.20">
    <property type="match status" value="1"/>
</dbReference>
<dbReference type="EC" id="6.1.1.7" evidence="7"/>
<dbReference type="GO" id="GO:0004813">
    <property type="term" value="F:alanine-tRNA ligase activity"/>
    <property type="evidence" value="ECO:0007669"/>
    <property type="project" value="UniProtKB-EC"/>
</dbReference>
<feature type="coiled-coil region" evidence="5">
    <location>
        <begin position="260"/>
        <end position="287"/>
    </location>
</feature>
<keyword evidence="4" id="KW-0862">Zinc</keyword>
<dbReference type="SUPFAM" id="SSF55186">
    <property type="entry name" value="ThrRS/AlaRS common domain"/>
    <property type="match status" value="1"/>
</dbReference>
<evidence type="ECO:0000256" key="1">
    <source>
        <dbReference type="ARBA" id="ARBA00001947"/>
    </source>
</evidence>
<dbReference type="InterPro" id="IPR012947">
    <property type="entry name" value="tRNA_SAD"/>
</dbReference>
<dbReference type="Gene3D" id="2.40.30.130">
    <property type="match status" value="1"/>
</dbReference>
<dbReference type="Proteomes" id="UP001519293">
    <property type="component" value="Unassembled WGS sequence"/>
</dbReference>
<dbReference type="RefSeq" id="WP_066400276.1">
    <property type="nucleotide sequence ID" value="NZ_JAGIKZ010000020.1"/>
</dbReference>
<dbReference type="PANTHER" id="PTHR43462:SF1">
    <property type="entry name" value="ALANYL-TRNA EDITING PROTEIN AARSD1"/>
    <property type="match status" value="1"/>
</dbReference>
<organism evidence="7 8">
    <name type="scientific">Cytobacillus eiseniae</name>
    <dbReference type="NCBI Taxonomy" id="762947"/>
    <lineage>
        <taxon>Bacteria</taxon>
        <taxon>Bacillati</taxon>
        <taxon>Bacillota</taxon>
        <taxon>Bacilli</taxon>
        <taxon>Bacillales</taxon>
        <taxon>Bacillaceae</taxon>
        <taxon>Cytobacillus</taxon>
    </lineage>
</organism>
<feature type="domain" description="Alanyl-transfer RNA synthetases family profile" evidence="6">
    <location>
        <begin position="1"/>
        <end position="237"/>
    </location>
</feature>
<dbReference type="PROSITE" id="PS50860">
    <property type="entry name" value="AA_TRNA_LIGASE_II_ALA"/>
    <property type="match status" value="1"/>
</dbReference>